<accession>A0AAV4JH38</accession>
<dbReference type="EMBL" id="BMAT01006834">
    <property type="protein sequence ID" value="GFS20726.1"/>
    <property type="molecule type" value="Genomic_DNA"/>
</dbReference>
<dbReference type="Pfam" id="PF06936">
    <property type="entry name" value="Selenoprotein_S"/>
    <property type="match status" value="1"/>
</dbReference>
<evidence type="ECO:0000256" key="1">
    <source>
        <dbReference type="SAM" id="MobiDB-lite"/>
    </source>
</evidence>
<protein>
    <submittedName>
        <fullName evidence="2">Selenoprotein S</fullName>
    </submittedName>
</protein>
<sequence>MLERCDVIETRAPKTITYDVMTPIGSVSFTADDWLASPVSLSAILDFLRYGLCFAERARSAQNLICVEKPFSTTKRQTAEPKRSQEQTSTPSSTSTSSGKPKPKKTLRGDYNPLMGDASGGACYRPPRRGGGATGGG</sequence>
<feature type="compositionally biased region" description="Low complexity" evidence="1">
    <location>
        <begin position="88"/>
        <end position="100"/>
    </location>
</feature>
<keyword evidence="3" id="KW-1185">Reference proteome</keyword>
<comment type="caution">
    <text evidence="2">The sequence shown here is derived from an EMBL/GenBank/DDBJ whole genome shotgun (WGS) entry which is preliminary data.</text>
</comment>
<reference evidence="2 3" key="1">
    <citation type="journal article" date="2021" name="Elife">
        <title>Chloroplast acquisition without the gene transfer in kleptoplastic sea slugs, Plakobranchus ocellatus.</title>
        <authorList>
            <person name="Maeda T."/>
            <person name="Takahashi S."/>
            <person name="Yoshida T."/>
            <person name="Shimamura S."/>
            <person name="Takaki Y."/>
            <person name="Nagai Y."/>
            <person name="Toyoda A."/>
            <person name="Suzuki Y."/>
            <person name="Arimoto A."/>
            <person name="Ishii H."/>
            <person name="Satoh N."/>
            <person name="Nishiyama T."/>
            <person name="Hasebe M."/>
            <person name="Maruyama T."/>
            <person name="Minagawa J."/>
            <person name="Obokata J."/>
            <person name="Shigenobu S."/>
        </authorList>
    </citation>
    <scope>NUCLEOTIDE SEQUENCE [LARGE SCALE GENOMIC DNA]</scope>
</reference>
<organism evidence="2 3">
    <name type="scientific">Elysia marginata</name>
    <dbReference type="NCBI Taxonomy" id="1093978"/>
    <lineage>
        <taxon>Eukaryota</taxon>
        <taxon>Metazoa</taxon>
        <taxon>Spiralia</taxon>
        <taxon>Lophotrochozoa</taxon>
        <taxon>Mollusca</taxon>
        <taxon>Gastropoda</taxon>
        <taxon>Heterobranchia</taxon>
        <taxon>Euthyneura</taxon>
        <taxon>Panpulmonata</taxon>
        <taxon>Sacoglossa</taxon>
        <taxon>Placobranchoidea</taxon>
        <taxon>Plakobranchidae</taxon>
        <taxon>Elysia</taxon>
    </lineage>
</organism>
<gene>
    <name evidence="2" type="ORF">ElyMa_003320700</name>
</gene>
<dbReference type="AlphaFoldDB" id="A0AAV4JH38"/>
<name>A0AAV4JH38_9GAST</name>
<evidence type="ECO:0000313" key="3">
    <source>
        <dbReference type="Proteomes" id="UP000762676"/>
    </source>
</evidence>
<feature type="region of interest" description="Disordered" evidence="1">
    <location>
        <begin position="70"/>
        <end position="137"/>
    </location>
</feature>
<dbReference type="GO" id="GO:0005789">
    <property type="term" value="C:endoplasmic reticulum membrane"/>
    <property type="evidence" value="ECO:0007669"/>
    <property type="project" value="InterPro"/>
</dbReference>
<proteinExistence type="predicted"/>
<dbReference type="GO" id="GO:0006886">
    <property type="term" value="P:intracellular protein transport"/>
    <property type="evidence" value="ECO:0007669"/>
    <property type="project" value="InterPro"/>
</dbReference>
<evidence type="ECO:0000313" key="2">
    <source>
        <dbReference type="EMBL" id="GFS20726.1"/>
    </source>
</evidence>
<dbReference type="Proteomes" id="UP000762676">
    <property type="component" value="Unassembled WGS sequence"/>
</dbReference>
<dbReference type="InterPro" id="IPR009703">
    <property type="entry name" value="Selenoprotein_S"/>
</dbReference>